<feature type="transmembrane region" description="Helical" evidence="7">
    <location>
        <begin position="196"/>
        <end position="221"/>
    </location>
</feature>
<dbReference type="OrthoDB" id="9768158at2"/>
<keyword evidence="5 7" id="KW-0472">Membrane</keyword>
<feature type="transmembrane region" description="Helical" evidence="7">
    <location>
        <begin position="349"/>
        <end position="370"/>
    </location>
</feature>
<evidence type="ECO:0000256" key="6">
    <source>
        <dbReference type="SAM" id="MobiDB-lite"/>
    </source>
</evidence>
<feature type="transmembrane region" description="Helical" evidence="7">
    <location>
        <begin position="81"/>
        <end position="110"/>
    </location>
</feature>
<proteinExistence type="predicted"/>
<dbReference type="InterPro" id="IPR051817">
    <property type="entry name" value="FDH_cytochrome_b556_subunit"/>
</dbReference>
<evidence type="ECO:0000313" key="8">
    <source>
        <dbReference type="EMBL" id="SDP36675.1"/>
    </source>
</evidence>
<dbReference type="Proteomes" id="UP000199073">
    <property type="component" value="Unassembled WGS sequence"/>
</dbReference>
<keyword evidence="9" id="KW-1185">Reference proteome</keyword>
<evidence type="ECO:0000256" key="2">
    <source>
        <dbReference type="ARBA" id="ARBA00022475"/>
    </source>
</evidence>
<dbReference type="GO" id="GO:0005886">
    <property type="term" value="C:plasma membrane"/>
    <property type="evidence" value="ECO:0007669"/>
    <property type="project" value="UniProtKB-SubCell"/>
</dbReference>
<keyword evidence="3 7" id="KW-0812">Transmembrane</keyword>
<feature type="transmembrane region" description="Helical" evidence="7">
    <location>
        <begin position="284"/>
        <end position="306"/>
    </location>
</feature>
<organism evidence="8 9">
    <name type="scientific">Desulforhopalus singaporensis</name>
    <dbReference type="NCBI Taxonomy" id="91360"/>
    <lineage>
        <taxon>Bacteria</taxon>
        <taxon>Pseudomonadati</taxon>
        <taxon>Thermodesulfobacteriota</taxon>
        <taxon>Desulfobulbia</taxon>
        <taxon>Desulfobulbales</taxon>
        <taxon>Desulfocapsaceae</taxon>
        <taxon>Desulforhopalus</taxon>
    </lineage>
</organism>
<protein>
    <submittedName>
        <fullName evidence="8">Ni/Fe-hydrogenase 2 integral membrane subunit HybB</fullName>
    </submittedName>
</protein>
<feature type="transmembrane region" description="Helical" evidence="7">
    <location>
        <begin position="241"/>
        <end position="263"/>
    </location>
</feature>
<feature type="transmembrane region" description="Helical" evidence="7">
    <location>
        <begin position="152"/>
        <end position="175"/>
    </location>
</feature>
<accession>A0A1H0S4X0</accession>
<evidence type="ECO:0000256" key="1">
    <source>
        <dbReference type="ARBA" id="ARBA00004651"/>
    </source>
</evidence>
<dbReference type="EMBL" id="FNJI01000017">
    <property type="protein sequence ID" value="SDP36675.1"/>
    <property type="molecule type" value="Genomic_DNA"/>
</dbReference>
<evidence type="ECO:0000313" key="9">
    <source>
        <dbReference type="Proteomes" id="UP000199073"/>
    </source>
</evidence>
<dbReference type="GO" id="GO:0009061">
    <property type="term" value="P:anaerobic respiration"/>
    <property type="evidence" value="ECO:0007669"/>
    <property type="project" value="TreeGrafter"/>
</dbReference>
<evidence type="ECO:0000256" key="5">
    <source>
        <dbReference type="ARBA" id="ARBA00023136"/>
    </source>
</evidence>
<dbReference type="AlphaFoldDB" id="A0A1H0S4X0"/>
<feature type="transmembrane region" description="Helical" evidence="7">
    <location>
        <begin position="318"/>
        <end position="337"/>
    </location>
</feature>
<feature type="region of interest" description="Disordered" evidence="6">
    <location>
        <begin position="1"/>
        <end position="21"/>
    </location>
</feature>
<feature type="transmembrane region" description="Helical" evidence="7">
    <location>
        <begin position="48"/>
        <end position="69"/>
    </location>
</feature>
<feature type="transmembrane region" description="Helical" evidence="7">
    <location>
        <begin position="390"/>
        <end position="413"/>
    </location>
</feature>
<dbReference type="RefSeq" id="WP_092223375.1">
    <property type="nucleotide sequence ID" value="NZ_FNJI01000017.1"/>
</dbReference>
<keyword evidence="4 7" id="KW-1133">Transmembrane helix</keyword>
<evidence type="ECO:0000256" key="4">
    <source>
        <dbReference type="ARBA" id="ARBA00022989"/>
    </source>
</evidence>
<name>A0A1H0S4X0_9BACT</name>
<keyword evidence="2" id="KW-1003">Cell membrane</keyword>
<sequence length="420" mass="47520">MKMFNPENVHLPVSGSKKNDGSPWSFQDKVLLGLTPRQYLSQLCRNRVNWLLVLIFGVGIPLIVQRYFYGLAAVTHGSNDYPWGLFLGFGLFGMVPLSASGFLLGTTVTLFGRKDFHPIERLALLNGLLGYFFAVVYLLVDLGMPWRLAYPMFVSLGPAAVLFLVAWHVATYLSVQIAELLPALFEWLNRPAWKHYIAKISLGLTIAGIILSTLHQGALGALFTYAPTKIHPLWLSTDFQWIHFLCSAVFGGLSMVIISSFLISRYASWRCGKEFSSTLHDITLGLGKGASYAVFTYLVIKIVAIAHDNEWEYLLTAWGGYFLLEIAIGVVIPLILFARGVRRGSVTTVRWAAAIAVIGIIWNRLNVAIYCFNYQLYQEVPHWKEVWLTVTLYALYFIVYRFIVYRLPIVFTWNKQSRKP</sequence>
<dbReference type="PANTHER" id="PTHR30074:SF4">
    <property type="entry name" value="NI_FE-HYDROGENASE 2 B-TYPE CYTOCHROME SUBUNIT-RELATED"/>
    <property type="match status" value="1"/>
</dbReference>
<feature type="transmembrane region" description="Helical" evidence="7">
    <location>
        <begin position="122"/>
        <end position="140"/>
    </location>
</feature>
<comment type="subcellular location">
    <subcellularLocation>
        <location evidence="1">Cell membrane</location>
        <topology evidence="1">Multi-pass membrane protein</topology>
    </subcellularLocation>
</comment>
<gene>
    <name evidence="8" type="ORF">SAMN05660330_02534</name>
</gene>
<reference evidence="8 9" key="1">
    <citation type="submission" date="2016-10" db="EMBL/GenBank/DDBJ databases">
        <authorList>
            <person name="de Groot N.N."/>
        </authorList>
    </citation>
    <scope>NUCLEOTIDE SEQUENCE [LARGE SCALE GENOMIC DNA]</scope>
    <source>
        <strain evidence="8 9">DSM 12130</strain>
    </source>
</reference>
<evidence type="ECO:0000256" key="7">
    <source>
        <dbReference type="SAM" id="Phobius"/>
    </source>
</evidence>
<dbReference type="PANTHER" id="PTHR30074">
    <property type="entry name" value="FORMATE DEHYDROGENASE, NITRATE-INDUCIBLE, CYTOCHROME B556 FDN SUBUNIT"/>
    <property type="match status" value="1"/>
</dbReference>
<dbReference type="STRING" id="91360.SAMN05660330_02534"/>
<evidence type="ECO:0000256" key="3">
    <source>
        <dbReference type="ARBA" id="ARBA00022692"/>
    </source>
</evidence>